<dbReference type="EMBL" id="CACRSQ010000003">
    <property type="protein sequence ID" value="VYS98159.1"/>
    <property type="molecule type" value="Genomic_DNA"/>
</dbReference>
<keyword evidence="1" id="KW-0238">DNA-binding</keyword>
<evidence type="ECO:0000313" key="4">
    <source>
        <dbReference type="EMBL" id="VYS98159.1"/>
    </source>
</evidence>
<dbReference type="RefSeq" id="WP_022261165.1">
    <property type="nucleotide sequence ID" value="NZ_BAABRZ010000001.1"/>
</dbReference>
<dbReference type="PANTHER" id="PTHR30461:SF2">
    <property type="entry name" value="SERINE RECOMBINASE PINE-RELATED"/>
    <property type="match status" value="1"/>
</dbReference>
<evidence type="ECO:0000259" key="3">
    <source>
        <dbReference type="Pfam" id="PF07508"/>
    </source>
</evidence>
<protein>
    <submittedName>
        <fullName evidence="4">Recombinase</fullName>
    </submittedName>
</protein>
<name>A0A6N2SYK5_9FIRM</name>
<dbReference type="Pfam" id="PF07508">
    <property type="entry name" value="Recombinase"/>
    <property type="match status" value="1"/>
</dbReference>
<keyword evidence="2" id="KW-0233">DNA recombination</keyword>
<dbReference type="AlphaFoldDB" id="A0A6N2SYK5"/>
<sequence>MKMSGMGQPGIVNYLNDQGVLSFMEYKHSIGINIQDSFKIHKQAEWSAMSVNRILENEVYIGTLIQGRHTIPNHKIKKFMDKPEKDWIRIEQNHEPIITDPEFALVQRLLGLDTRTSPNEEKVYPLSGLAVCGDCGALIEIAKISIF</sequence>
<evidence type="ECO:0000256" key="2">
    <source>
        <dbReference type="ARBA" id="ARBA00023172"/>
    </source>
</evidence>
<proteinExistence type="predicted"/>
<dbReference type="InterPro" id="IPR050639">
    <property type="entry name" value="SSR_resolvase"/>
</dbReference>
<dbReference type="InterPro" id="IPR038109">
    <property type="entry name" value="DNA_bind_recomb_sf"/>
</dbReference>
<feature type="domain" description="Recombinase" evidence="3">
    <location>
        <begin position="3"/>
        <end position="110"/>
    </location>
</feature>
<dbReference type="PANTHER" id="PTHR30461">
    <property type="entry name" value="DNA-INVERTASE FROM LAMBDOID PROPHAGE"/>
    <property type="match status" value="1"/>
</dbReference>
<dbReference type="Gene3D" id="3.90.1750.20">
    <property type="entry name" value="Putative Large Serine Recombinase, Chain B, Domain 2"/>
    <property type="match status" value="1"/>
</dbReference>
<evidence type="ECO:0000256" key="1">
    <source>
        <dbReference type="ARBA" id="ARBA00023125"/>
    </source>
</evidence>
<dbReference type="InterPro" id="IPR011109">
    <property type="entry name" value="DNA_bind_recombinase_dom"/>
</dbReference>
<accession>A0A6N2SYK5</accession>
<organism evidence="4">
    <name type="scientific">Anaerostipes caccae</name>
    <dbReference type="NCBI Taxonomy" id="105841"/>
    <lineage>
        <taxon>Bacteria</taxon>
        <taxon>Bacillati</taxon>
        <taxon>Bacillota</taxon>
        <taxon>Clostridia</taxon>
        <taxon>Lachnospirales</taxon>
        <taxon>Lachnospiraceae</taxon>
        <taxon>Anaerostipes</taxon>
    </lineage>
</organism>
<reference evidence="4" key="1">
    <citation type="submission" date="2019-11" db="EMBL/GenBank/DDBJ databases">
        <authorList>
            <person name="Feng L."/>
        </authorList>
    </citation>
    <scope>NUCLEOTIDE SEQUENCE</scope>
    <source>
        <strain evidence="4">AcaccaeLFYP115</strain>
    </source>
</reference>
<dbReference type="GO" id="GO:0003677">
    <property type="term" value="F:DNA binding"/>
    <property type="evidence" value="ECO:0007669"/>
    <property type="project" value="UniProtKB-KW"/>
</dbReference>
<dbReference type="GO" id="GO:0000150">
    <property type="term" value="F:DNA strand exchange activity"/>
    <property type="evidence" value="ECO:0007669"/>
    <property type="project" value="InterPro"/>
</dbReference>
<gene>
    <name evidence="4" type="ORF">ACLFYP115_01177</name>
</gene>